<evidence type="ECO:0000313" key="8">
    <source>
        <dbReference type="Proteomes" id="UP001346149"/>
    </source>
</evidence>
<proteinExistence type="inferred from homology"/>
<evidence type="ECO:0000313" key="7">
    <source>
        <dbReference type="EMBL" id="KAK4777010.1"/>
    </source>
</evidence>
<dbReference type="InterPro" id="IPR013189">
    <property type="entry name" value="Glyco_hydro_32_C"/>
</dbReference>
<dbReference type="GO" id="GO:0005975">
    <property type="term" value="P:carbohydrate metabolic process"/>
    <property type="evidence" value="ECO:0007669"/>
    <property type="project" value="InterPro"/>
</dbReference>
<dbReference type="GO" id="GO:0004553">
    <property type="term" value="F:hydrolase activity, hydrolyzing O-glycosyl compounds"/>
    <property type="evidence" value="ECO:0007669"/>
    <property type="project" value="InterPro"/>
</dbReference>
<dbReference type="Pfam" id="PF08244">
    <property type="entry name" value="Glyco_hydro_32C"/>
    <property type="match status" value="1"/>
</dbReference>
<dbReference type="FunFam" id="2.115.10.20:FF:000001">
    <property type="entry name" value="Beta-fructofuranosidase, insoluble isoenzyme CWINV1"/>
    <property type="match status" value="1"/>
</dbReference>
<dbReference type="EMBL" id="JAXQNO010000018">
    <property type="protein sequence ID" value="KAK4777010.1"/>
    <property type="molecule type" value="Genomic_DNA"/>
</dbReference>
<evidence type="ECO:0000256" key="4">
    <source>
        <dbReference type="RuleBase" id="RU362110"/>
    </source>
</evidence>
<evidence type="ECO:0000259" key="5">
    <source>
        <dbReference type="Pfam" id="PF00251"/>
    </source>
</evidence>
<evidence type="ECO:0000259" key="6">
    <source>
        <dbReference type="Pfam" id="PF08244"/>
    </source>
</evidence>
<dbReference type="Proteomes" id="UP001346149">
    <property type="component" value="Unassembled WGS sequence"/>
</dbReference>
<dbReference type="FunFam" id="2.60.120.560:FF:000002">
    <property type="entry name" value="Beta-fructofuranosidase, insoluble isoenzyme CWINV1"/>
    <property type="match status" value="1"/>
</dbReference>
<dbReference type="Gene3D" id="2.60.120.560">
    <property type="entry name" value="Exo-inulinase, domain 1"/>
    <property type="match status" value="1"/>
</dbReference>
<dbReference type="SUPFAM" id="SSF75005">
    <property type="entry name" value="Arabinanase/levansucrase/invertase"/>
    <property type="match status" value="1"/>
</dbReference>
<dbReference type="InterPro" id="IPR050551">
    <property type="entry name" value="Fructan_Metab_Enzymes"/>
</dbReference>
<feature type="domain" description="Glycosyl hydrolase family 32 N-terminal" evidence="5">
    <location>
        <begin position="1"/>
        <end position="302"/>
    </location>
</feature>
<dbReference type="SUPFAM" id="SSF49899">
    <property type="entry name" value="Concanavalin A-like lectins/glucanases"/>
    <property type="match status" value="1"/>
</dbReference>
<dbReference type="SMART" id="SM00640">
    <property type="entry name" value="Glyco_32"/>
    <property type="match status" value="1"/>
</dbReference>
<feature type="domain" description="Glycosyl hydrolase family 32 C-terminal" evidence="6">
    <location>
        <begin position="305"/>
        <end position="499"/>
    </location>
</feature>
<comment type="caution">
    <text evidence="7">The sequence shown here is derived from an EMBL/GenBank/DDBJ whole genome shotgun (WGS) entry which is preliminary data.</text>
</comment>
<keyword evidence="8" id="KW-1185">Reference proteome</keyword>
<protein>
    <submittedName>
        <fullName evidence="7">Uncharacterized protein</fullName>
    </submittedName>
</protein>
<dbReference type="AlphaFoldDB" id="A0AAN7L8G1"/>
<evidence type="ECO:0000256" key="1">
    <source>
        <dbReference type="ARBA" id="ARBA00009902"/>
    </source>
</evidence>
<evidence type="ECO:0000256" key="3">
    <source>
        <dbReference type="ARBA" id="ARBA00023295"/>
    </source>
</evidence>
<dbReference type="InterPro" id="IPR013148">
    <property type="entry name" value="Glyco_hydro_32_N"/>
</dbReference>
<keyword evidence="3 4" id="KW-0326">Glycosidase</keyword>
<dbReference type="Pfam" id="PF00251">
    <property type="entry name" value="Glyco_hydro_32N"/>
    <property type="match status" value="1"/>
</dbReference>
<organism evidence="7 8">
    <name type="scientific">Trapa natans</name>
    <name type="common">Water chestnut</name>
    <dbReference type="NCBI Taxonomy" id="22666"/>
    <lineage>
        <taxon>Eukaryota</taxon>
        <taxon>Viridiplantae</taxon>
        <taxon>Streptophyta</taxon>
        <taxon>Embryophyta</taxon>
        <taxon>Tracheophyta</taxon>
        <taxon>Spermatophyta</taxon>
        <taxon>Magnoliopsida</taxon>
        <taxon>eudicotyledons</taxon>
        <taxon>Gunneridae</taxon>
        <taxon>Pentapetalae</taxon>
        <taxon>rosids</taxon>
        <taxon>malvids</taxon>
        <taxon>Myrtales</taxon>
        <taxon>Lythraceae</taxon>
        <taxon>Trapa</taxon>
    </lineage>
</organism>
<dbReference type="InterPro" id="IPR023296">
    <property type="entry name" value="Glyco_hydro_beta-prop_sf"/>
</dbReference>
<gene>
    <name evidence="7" type="ORF">SAY86_005698</name>
</gene>
<evidence type="ECO:0000256" key="2">
    <source>
        <dbReference type="ARBA" id="ARBA00022801"/>
    </source>
</evidence>
<dbReference type="PANTHER" id="PTHR31953">
    <property type="entry name" value="BETA-FRUCTOFURANOSIDASE, INSOLUBLE ISOENZYME CWINV1-RELATED"/>
    <property type="match status" value="1"/>
</dbReference>
<comment type="similarity">
    <text evidence="1 4">Belongs to the glycosyl hydrolase 32 family.</text>
</comment>
<name>A0AAN7L8G1_TRANT</name>
<sequence length="511" mass="57458">MLYKGIYHLFYQYNPKGAVWGNIVWAHSVSRDLINWKALEPAIYPSKPFDIGGCWSGSATLLPGDRPVILYTGLDKDGVQMQNYAIPSDLTDPYLRRWSKPDDNPLIYPSNGVNASAFRDPTTAWFSGGHWKTVIGSRHHNRGIVYLYRSRDFKYWVKAKHPFHTVPRTGNFECPDFFPVLKEGKNGVDTSVVGENVKHVLKVSLDETRYDYYTIGTYNPDKDKYTPDSRFVDGWDGLRLDYGNFYASKTFFDSAKNRRILWGWANESDSRADDTNKGWAGVQAIPRTVWLDSSGKQLIHWPIEEIETLRVNKVELQKVELKQGEHLEVKGITAAQADVEVVFSFSDLSMAENFDPSWGPAHRICAQKGANGPGGLGPFGLMTLATVDFHEYTPVFFMIFKADNNKHKIVLCSDARNSSHAGDLYKPTFAGFVDVDISNGKLSLRSLIDNSVVESFGAGGRTCITSRVYPEKAIYNNARLFAFNHGSSSITVEKLTAWSMKNANRNVGGRI</sequence>
<reference evidence="7 8" key="1">
    <citation type="journal article" date="2023" name="Hortic Res">
        <title>Pangenome of water caltrop reveals structural variations and asymmetric subgenome divergence after allopolyploidization.</title>
        <authorList>
            <person name="Zhang X."/>
            <person name="Chen Y."/>
            <person name="Wang L."/>
            <person name="Yuan Y."/>
            <person name="Fang M."/>
            <person name="Shi L."/>
            <person name="Lu R."/>
            <person name="Comes H.P."/>
            <person name="Ma Y."/>
            <person name="Chen Y."/>
            <person name="Huang G."/>
            <person name="Zhou Y."/>
            <person name="Zheng Z."/>
            <person name="Qiu Y."/>
        </authorList>
    </citation>
    <scope>NUCLEOTIDE SEQUENCE [LARGE SCALE GENOMIC DNA]</scope>
    <source>
        <strain evidence="7">F231</strain>
    </source>
</reference>
<dbReference type="Gene3D" id="2.115.10.20">
    <property type="entry name" value="Glycosyl hydrolase domain, family 43"/>
    <property type="match status" value="1"/>
</dbReference>
<dbReference type="InterPro" id="IPR013320">
    <property type="entry name" value="ConA-like_dom_sf"/>
</dbReference>
<dbReference type="InterPro" id="IPR001362">
    <property type="entry name" value="Glyco_hydro_32"/>
</dbReference>
<dbReference type="CDD" id="cd18624">
    <property type="entry name" value="GH32_Fruct1-like"/>
    <property type="match status" value="1"/>
</dbReference>
<accession>A0AAN7L8G1</accession>
<keyword evidence="2 4" id="KW-0378">Hydrolase</keyword>